<dbReference type="AlphaFoldDB" id="A0A6J4QRA7"/>
<dbReference type="EMBL" id="CADCVE010000015">
    <property type="protein sequence ID" value="CAA9444262.1"/>
    <property type="molecule type" value="Genomic_DNA"/>
</dbReference>
<dbReference type="Gene3D" id="3.50.50.60">
    <property type="entry name" value="FAD/NAD(P)-binding domain"/>
    <property type="match status" value="1"/>
</dbReference>
<dbReference type="SUPFAM" id="SSF51905">
    <property type="entry name" value="FAD/NAD(P)-binding domain"/>
    <property type="match status" value="1"/>
</dbReference>
<sequence length="323" mass="34660">MNSCVIIGAGLSGLIAARTLQNAGITVTVLEREQKVGGRMRTDRVQNGVFDHGAQFFTVRSERFEEIAQTWLSAGVAQEWTRGFADATGEQHEDGHPRYKGTRGMTAVAEYLAQDLDIRTGLEVKELHENGQSWEILAGDSNYAADALVLTAPAPAALALVDSNGISLPSKAREALQSISYQPCIAVMALLDGPGEVPEPGGVQVGGDPLFWVADNHQKGISEVPAVTIHAGPEWSREHAHSEDAKVSDLLLREAKDYLGTSVKATAVYRWQYSMPASPYEEQFVYAEGPPPLIFCGDAYAGPKVEGATLSGLAAAEKLLEAR</sequence>
<feature type="domain" description="Amine oxidase" evidence="1">
    <location>
        <begin position="97"/>
        <end position="320"/>
    </location>
</feature>
<gene>
    <name evidence="2" type="ORF">AVDCRST_MAG28-823</name>
</gene>
<dbReference type="GO" id="GO:0016491">
    <property type="term" value="F:oxidoreductase activity"/>
    <property type="evidence" value="ECO:0007669"/>
    <property type="project" value="UniProtKB-KW"/>
</dbReference>
<reference evidence="2" key="1">
    <citation type="submission" date="2020-02" db="EMBL/GenBank/DDBJ databases">
        <authorList>
            <person name="Meier V. D."/>
        </authorList>
    </citation>
    <scope>NUCLEOTIDE SEQUENCE</scope>
    <source>
        <strain evidence="2">AVDCRST_MAG28</strain>
    </source>
</reference>
<organism evidence="2">
    <name type="scientific">uncultured Rubrobacteraceae bacterium</name>
    <dbReference type="NCBI Taxonomy" id="349277"/>
    <lineage>
        <taxon>Bacteria</taxon>
        <taxon>Bacillati</taxon>
        <taxon>Actinomycetota</taxon>
        <taxon>Rubrobacteria</taxon>
        <taxon>Rubrobacterales</taxon>
        <taxon>Rubrobacteraceae</taxon>
        <taxon>environmental samples</taxon>
    </lineage>
</organism>
<dbReference type="EC" id="1.6.3.5" evidence="2"/>
<dbReference type="Pfam" id="PF13450">
    <property type="entry name" value="NAD_binding_8"/>
    <property type="match status" value="1"/>
</dbReference>
<protein>
    <submittedName>
        <fullName evidence="2">Renalase, oxidases 1,2-dihydro- and 1,6-dihydro-beta-NAD(P)H isomers back to NAD(P)</fullName>
        <ecNumber evidence="2">1.6.3.5</ecNumber>
    </submittedName>
</protein>
<dbReference type="PANTHER" id="PTHR16128">
    <property type="entry name" value="FAD/NAD(P)-BINDING OXIDOREDUCTASE FAMILY PROTEIN"/>
    <property type="match status" value="1"/>
</dbReference>
<keyword evidence="2" id="KW-0560">Oxidoreductase</keyword>
<dbReference type="InterPro" id="IPR002937">
    <property type="entry name" value="Amino_oxidase"/>
</dbReference>
<accession>A0A6J4QRA7</accession>
<dbReference type="Gene3D" id="3.90.660.10">
    <property type="match status" value="1"/>
</dbReference>
<dbReference type="InterPro" id="IPR036188">
    <property type="entry name" value="FAD/NAD-bd_sf"/>
</dbReference>
<evidence type="ECO:0000259" key="1">
    <source>
        <dbReference type="Pfam" id="PF01593"/>
    </source>
</evidence>
<dbReference type="PRINTS" id="PR00419">
    <property type="entry name" value="ADXRDTASE"/>
</dbReference>
<evidence type="ECO:0000313" key="2">
    <source>
        <dbReference type="EMBL" id="CAA9444262.1"/>
    </source>
</evidence>
<dbReference type="Pfam" id="PF01593">
    <property type="entry name" value="Amino_oxidase"/>
    <property type="match status" value="1"/>
</dbReference>
<proteinExistence type="predicted"/>
<name>A0A6J4QRA7_9ACTN</name>
<dbReference type="PANTHER" id="PTHR16128:SF5">
    <property type="entry name" value="FAD_NAD(P)-BINDING OXIDOREDUCTASE FAMILY PROTEIN"/>
    <property type="match status" value="1"/>
</dbReference>